<dbReference type="PANTHER" id="PTHR30050">
    <property type="entry name" value="CHROMOSOMAL REPLICATION INITIATOR PROTEIN DNAA"/>
    <property type="match status" value="1"/>
</dbReference>
<dbReference type="EMBL" id="JAHLDG010000015">
    <property type="protein sequence ID" value="MBU3220417.1"/>
    <property type="molecule type" value="Genomic_DNA"/>
</dbReference>
<accession>A0ABS6C4R7</accession>
<dbReference type="Pfam" id="PF01695">
    <property type="entry name" value="IstB_IS21"/>
    <property type="match status" value="1"/>
</dbReference>
<dbReference type="PANTHER" id="PTHR30050:SF4">
    <property type="entry name" value="ATP-BINDING PROTEIN RV3427C IN INSERTION SEQUENCE-RELATED"/>
    <property type="match status" value="1"/>
</dbReference>
<feature type="domain" description="AAA+ ATPase" evidence="1">
    <location>
        <begin position="182"/>
        <end position="307"/>
    </location>
</feature>
<keyword evidence="2" id="KW-0067">ATP-binding</keyword>
<organism evidence="2 3">
    <name type="scientific">Clostridium algidicarnis</name>
    <dbReference type="NCBI Taxonomy" id="37659"/>
    <lineage>
        <taxon>Bacteria</taxon>
        <taxon>Bacillati</taxon>
        <taxon>Bacillota</taxon>
        <taxon>Clostridia</taxon>
        <taxon>Eubacteriales</taxon>
        <taxon>Clostridiaceae</taxon>
        <taxon>Clostridium</taxon>
    </lineage>
</organism>
<protein>
    <submittedName>
        <fullName evidence="2">ATP-binding protein</fullName>
    </submittedName>
</protein>
<dbReference type="SMART" id="SM00382">
    <property type="entry name" value="AAA"/>
    <property type="match status" value="1"/>
</dbReference>
<dbReference type="NCBIfam" id="NF005304">
    <property type="entry name" value="PRK06835.1"/>
    <property type="match status" value="1"/>
</dbReference>
<dbReference type="InterPro" id="IPR002611">
    <property type="entry name" value="IstB_ATP-bd"/>
</dbReference>
<dbReference type="InterPro" id="IPR003593">
    <property type="entry name" value="AAA+_ATPase"/>
</dbReference>
<evidence type="ECO:0000313" key="3">
    <source>
        <dbReference type="Proteomes" id="UP000740830"/>
    </source>
</evidence>
<evidence type="ECO:0000313" key="2">
    <source>
        <dbReference type="EMBL" id="MBU3220417.1"/>
    </source>
</evidence>
<gene>
    <name evidence="2" type="ORF">KPL27_09995</name>
</gene>
<keyword evidence="3" id="KW-1185">Reference proteome</keyword>
<reference evidence="2 3" key="1">
    <citation type="submission" date="2021-06" db="EMBL/GenBank/DDBJ databases">
        <title>Clostridia strains as spoilage organisms.</title>
        <authorList>
            <person name="Wambui J."/>
            <person name="Stephan R."/>
            <person name="Stevens M.J.A."/>
        </authorList>
    </citation>
    <scope>NUCLEOTIDE SEQUENCE [LARGE SCALE GENOMIC DNA]</scope>
    <source>
        <strain evidence="2 3">CM013</strain>
    </source>
</reference>
<name>A0ABS6C4R7_9CLOT</name>
<dbReference type="RefSeq" id="WP_216132267.1">
    <property type="nucleotide sequence ID" value="NZ_JAHLDG010000015.1"/>
</dbReference>
<evidence type="ECO:0000259" key="1">
    <source>
        <dbReference type="SMART" id="SM00382"/>
    </source>
</evidence>
<sequence>MIKGYQESVIRIYENIQEEEKKALKKRRAEIEKRDPRILDIENKIGKLSVELAISSMKDIDNRDEYLNNLKSSITDLRVRKSEMLVTLGYSLNYLNLNYRCPKCKDTGFIGASKCTCYKQKLIQLHYKDSQLQELTRTNNFKSFDFNLYPTHKIGNEKDTPRKNIEKIYDRSLAYIDNFKSHSDNLLFYGNSGTGKTFLSTCIAKELLDKGYLVVYKTSDELIKDLRDLKFNSNKILEELIFNCDLLVIDDLGSESITDFTRAELFNLLNKRLLTKKRMIISTNLTLEQLLQQYSERITSRLLGNFDINKFYCEDIRVSKNLNKIT</sequence>
<keyword evidence="2" id="KW-0547">Nucleotide-binding</keyword>
<dbReference type="Proteomes" id="UP000740830">
    <property type="component" value="Unassembled WGS sequence"/>
</dbReference>
<dbReference type="CDD" id="cd00009">
    <property type="entry name" value="AAA"/>
    <property type="match status" value="1"/>
</dbReference>
<comment type="caution">
    <text evidence="2">The sequence shown here is derived from an EMBL/GenBank/DDBJ whole genome shotgun (WGS) entry which is preliminary data.</text>
</comment>
<proteinExistence type="predicted"/>
<dbReference type="GO" id="GO:0005524">
    <property type="term" value="F:ATP binding"/>
    <property type="evidence" value="ECO:0007669"/>
    <property type="project" value="UniProtKB-KW"/>
</dbReference>